<dbReference type="InterPro" id="IPR020472">
    <property type="entry name" value="WD40_PAC1"/>
</dbReference>
<accession>A0A9W4HXW0</accession>
<dbReference type="PROSITE" id="PS50294">
    <property type="entry name" value="WD_REPEATS_REGION"/>
    <property type="match status" value="2"/>
</dbReference>
<dbReference type="OrthoDB" id="336088at2759"/>
<evidence type="ECO:0000259" key="4">
    <source>
        <dbReference type="Pfam" id="PF24883"/>
    </source>
</evidence>
<keyword evidence="2" id="KW-0677">Repeat</keyword>
<dbReference type="Proteomes" id="UP001153461">
    <property type="component" value="Unassembled WGS sequence"/>
</dbReference>
<dbReference type="InterPro" id="IPR001680">
    <property type="entry name" value="WD40_rpt"/>
</dbReference>
<dbReference type="InterPro" id="IPR011047">
    <property type="entry name" value="Quinoprotein_ADH-like_sf"/>
</dbReference>
<dbReference type="Pfam" id="PF00400">
    <property type="entry name" value="WD40"/>
    <property type="match status" value="4"/>
</dbReference>
<comment type="caution">
    <text evidence="5">The sequence shown here is derived from an EMBL/GenBank/DDBJ whole genome shotgun (WGS) entry which is preliminary data.</text>
</comment>
<feature type="domain" description="Nephrocystin 3-like N-terminal" evidence="4">
    <location>
        <begin position="3"/>
        <end position="139"/>
    </location>
</feature>
<dbReference type="PANTHER" id="PTHR19848">
    <property type="entry name" value="WD40 REPEAT PROTEIN"/>
    <property type="match status" value="1"/>
</dbReference>
<evidence type="ECO:0000256" key="3">
    <source>
        <dbReference type="PROSITE-ProRule" id="PRU00221"/>
    </source>
</evidence>
<dbReference type="SUPFAM" id="SSF69322">
    <property type="entry name" value="Tricorn protease domain 2"/>
    <property type="match status" value="1"/>
</dbReference>
<feature type="repeat" description="WD" evidence="3">
    <location>
        <begin position="620"/>
        <end position="661"/>
    </location>
</feature>
<proteinExistence type="predicted"/>
<dbReference type="Pfam" id="PF24883">
    <property type="entry name" value="NPHP3_N"/>
    <property type="match status" value="1"/>
</dbReference>
<protein>
    <recommendedName>
        <fullName evidence="4">Nephrocystin 3-like N-terminal domain-containing protein</fullName>
    </recommendedName>
</protein>
<dbReference type="CDD" id="cd00200">
    <property type="entry name" value="WD40"/>
    <property type="match status" value="1"/>
</dbReference>
<dbReference type="PANTHER" id="PTHR19848:SF8">
    <property type="entry name" value="F-BOX AND WD REPEAT DOMAIN CONTAINING 7"/>
    <property type="match status" value="1"/>
</dbReference>
<dbReference type="PRINTS" id="PR00320">
    <property type="entry name" value="GPROTEINBRPT"/>
</dbReference>
<sequence length="1107" mass="122470">MLVIGIISEISRQSFNLAPRPAYFFFQASQKSMTSPTDALRSLIWMLLIQQPRLFSYIRDTLRNAGASYFDSPSVFWPLAEIFKQMLADKDLAPVYLTLDALDECDEGNSGDPGRPHLLSLISDTLRITNKVKWLLSSRPEVDVYKKLKTKPALGAIVELDVQSRPEPVNAYIEHKLSDLERDHEYPKDVLDEMSQEIRRRAQNTFLWVSLVFKDIIENEVAEYDAVDRIKANPSSLTSLYERLMTRIENLPSRDPGFCRSVLAAACFSYRPLSYAELHVASGLPANVRPALIVPKCGSFLTVQDNRVYMIHASAKEHLEDYFKFSPPGSGNCHHDDIGKRSIQAMSDTLKRNMYNITPDTTDVIVPEEDPLASVRYSCEFWVDRLCEDRGDKPFDDEGAFSFLKVHFLHWLESLSLIQKFPTAVSSIKKLLVNSKDGERFALRNSQVMRQAPLQTYGSALAFSPSKSEVKSRYWKERLPFIRNVQGGRDTWDPCLQTFTADYGLKSILFSLDGKFLASASKLCERVLLWDVATGISHTLKTTKHRYVTLAFSLDSKVLASSVGNKVELWDVATGTRMKSFEVFSTVQSMQYSPDGKVLVLAAETVQCWDIATQSCIQTLDGHTVGLEYVAFAPGGRILASASYDMTVKLWDFETSSYKLTIDLPASPRDITFSPDGNLLAASTADGCIYIFDAATGNETQILGEDIPFGGNIEFLADGKIIATCKDGQLRFLDVASGTPGLTLNHGEQICTLSVSQNIVASASTGGIVRLWDTTENWGRFLGGHGKSVSVMAFSSDGESLAVGFGKTVEIWDSFDKICKQRLEGHDDQISAAVFSPDGKTLASGSQDGTVLLWDSATGAPIQTLIQDKVISVTFSPDGTMLGVGTTFPTVIVWDVVTGTRRRELDVRTSPGGLAFSHDNKVILTISREGMREEMLSNMLNYIEVMSLKIWDIATGALKMTIKHSTGLPCVSVAISPDGKTVALCESDEWIQTWDASTGDEQRSIKSNVVNQNLSFSDDGRYLNTNEGPYRLIPGGLATSPDPELSQSAVYIKKRVGSGVGPLWVMRGSKPLLQLPPEHLCSSFASRENMLVLGNVEGLIFVEFENC</sequence>
<gene>
    <name evidence="5" type="ORF">PNAL_LOCUS6349</name>
</gene>
<organism evidence="5 6">
    <name type="scientific">Penicillium nalgiovense</name>
    <dbReference type="NCBI Taxonomy" id="60175"/>
    <lineage>
        <taxon>Eukaryota</taxon>
        <taxon>Fungi</taxon>
        <taxon>Dikarya</taxon>
        <taxon>Ascomycota</taxon>
        <taxon>Pezizomycotina</taxon>
        <taxon>Eurotiomycetes</taxon>
        <taxon>Eurotiomycetidae</taxon>
        <taxon>Eurotiales</taxon>
        <taxon>Aspergillaceae</taxon>
        <taxon>Penicillium</taxon>
    </lineage>
</organism>
<reference evidence="5" key="1">
    <citation type="submission" date="2021-07" db="EMBL/GenBank/DDBJ databases">
        <authorList>
            <person name="Branca A.L. A."/>
        </authorList>
    </citation>
    <scope>NUCLEOTIDE SEQUENCE</scope>
</reference>
<dbReference type="InterPro" id="IPR019775">
    <property type="entry name" value="WD40_repeat_CS"/>
</dbReference>
<dbReference type="SMART" id="SM00320">
    <property type="entry name" value="WD40"/>
    <property type="match status" value="10"/>
</dbReference>
<dbReference type="SUPFAM" id="SSF50998">
    <property type="entry name" value="Quinoprotein alcohol dehydrogenase-like"/>
    <property type="match status" value="1"/>
</dbReference>
<name>A0A9W4HXW0_PENNA</name>
<dbReference type="InterPro" id="IPR015943">
    <property type="entry name" value="WD40/YVTN_repeat-like_dom_sf"/>
</dbReference>
<dbReference type="Gene3D" id="2.130.10.10">
    <property type="entry name" value="YVTN repeat-like/Quinoprotein amine dehydrogenase"/>
    <property type="match status" value="4"/>
</dbReference>
<dbReference type="EMBL" id="CAJVNV010000332">
    <property type="protein sequence ID" value="CAG8160382.1"/>
    <property type="molecule type" value="Genomic_DNA"/>
</dbReference>
<evidence type="ECO:0000313" key="6">
    <source>
        <dbReference type="Proteomes" id="UP001153461"/>
    </source>
</evidence>
<evidence type="ECO:0000256" key="1">
    <source>
        <dbReference type="ARBA" id="ARBA00022574"/>
    </source>
</evidence>
<dbReference type="AlphaFoldDB" id="A0A9W4HXW0"/>
<dbReference type="PROSITE" id="PS00678">
    <property type="entry name" value="WD_REPEATS_1"/>
    <property type="match status" value="1"/>
</dbReference>
<dbReference type="InterPro" id="IPR056884">
    <property type="entry name" value="NPHP3-like_N"/>
</dbReference>
<dbReference type="PROSITE" id="PS50082">
    <property type="entry name" value="WD_REPEATS_2"/>
    <property type="match status" value="3"/>
</dbReference>
<feature type="repeat" description="WD" evidence="3">
    <location>
        <begin position="823"/>
        <end position="864"/>
    </location>
</feature>
<evidence type="ECO:0000313" key="5">
    <source>
        <dbReference type="EMBL" id="CAG8160382.1"/>
    </source>
</evidence>
<keyword evidence="1 3" id="KW-0853">WD repeat</keyword>
<evidence type="ECO:0000256" key="2">
    <source>
        <dbReference type="ARBA" id="ARBA00022737"/>
    </source>
</evidence>
<feature type="repeat" description="WD" evidence="3">
    <location>
        <begin position="671"/>
        <end position="702"/>
    </location>
</feature>